<evidence type="ECO:0000313" key="1">
    <source>
        <dbReference type="EMBL" id="RVT65237.1"/>
    </source>
</evidence>
<organism evidence="1 2">
    <name type="scientific">Niallia taxi</name>
    <dbReference type="NCBI Taxonomy" id="2499688"/>
    <lineage>
        <taxon>Bacteria</taxon>
        <taxon>Bacillati</taxon>
        <taxon>Bacillota</taxon>
        <taxon>Bacilli</taxon>
        <taxon>Bacillales</taxon>
        <taxon>Bacillaceae</taxon>
        <taxon>Niallia</taxon>
    </lineage>
</organism>
<reference evidence="1 2" key="1">
    <citation type="submission" date="2019-01" db="EMBL/GenBank/DDBJ databases">
        <title>Bacillus sp. M5HDSG1-1, whole genome shotgun sequence.</title>
        <authorList>
            <person name="Tuo L."/>
        </authorList>
    </citation>
    <scope>NUCLEOTIDE SEQUENCE [LARGE SCALE GENOMIC DNA]</scope>
    <source>
        <strain evidence="1 2">M5HDSG1-1</strain>
    </source>
</reference>
<accession>A0A437KDS0</accession>
<keyword evidence="2" id="KW-1185">Reference proteome</keyword>
<dbReference type="RefSeq" id="WP_127737456.1">
    <property type="nucleotide sequence ID" value="NZ_CAJCKN010000086.1"/>
</dbReference>
<proteinExistence type="predicted"/>
<gene>
    <name evidence="1" type="ORF">EM808_06935</name>
</gene>
<protein>
    <submittedName>
        <fullName evidence="1">Uncharacterized protein</fullName>
    </submittedName>
</protein>
<evidence type="ECO:0000313" key="2">
    <source>
        <dbReference type="Proteomes" id="UP000288024"/>
    </source>
</evidence>
<comment type="caution">
    <text evidence="1">The sequence shown here is derived from an EMBL/GenBank/DDBJ whole genome shotgun (WGS) entry which is preliminary data.</text>
</comment>
<dbReference type="Proteomes" id="UP000288024">
    <property type="component" value="Unassembled WGS sequence"/>
</dbReference>
<dbReference type="EMBL" id="RZTZ01000002">
    <property type="protein sequence ID" value="RVT65237.1"/>
    <property type="molecule type" value="Genomic_DNA"/>
</dbReference>
<dbReference type="AlphaFoldDB" id="A0A437KDS0"/>
<name>A0A437KDS0_9BACI</name>
<dbReference type="GeneID" id="87616281"/>
<sequence>MSRILSIVLIGIGGYMLLTRRYRILNTVLKSPIVRQYLIKIVMNFPGLRNKMMGNVFSKPTVYQ</sequence>